<dbReference type="Gene3D" id="1.10.405.20">
    <property type="match status" value="1"/>
</dbReference>
<evidence type="ECO:0000256" key="1">
    <source>
        <dbReference type="SAM" id="SignalP"/>
    </source>
</evidence>
<dbReference type="InterPro" id="IPR036188">
    <property type="entry name" value="FAD/NAD-bd_sf"/>
</dbReference>
<gene>
    <name evidence="2" type="ORF">GTA08_BOTSDO08391</name>
</gene>
<dbReference type="OrthoDB" id="68575at2759"/>
<keyword evidence="1" id="KW-0732">Signal</keyword>
<dbReference type="Gene3D" id="3.30.70.1990">
    <property type="match status" value="1"/>
</dbReference>
<reference evidence="2" key="1">
    <citation type="submission" date="2020-04" db="EMBL/GenBank/DDBJ databases">
        <title>Genome Assembly and Annotation of Botryosphaeria dothidea sdau 11-99, a Latent Pathogen of Apple Fruit Ring Rot in China.</title>
        <authorList>
            <person name="Yu C."/>
            <person name="Diao Y."/>
            <person name="Lu Q."/>
            <person name="Zhao J."/>
            <person name="Cui S."/>
            <person name="Peng C."/>
            <person name="He B."/>
            <person name="Liu H."/>
        </authorList>
    </citation>
    <scope>NUCLEOTIDE SEQUENCE [LARGE SCALE GENOMIC DNA]</scope>
    <source>
        <strain evidence="2">Sdau11-99</strain>
    </source>
</reference>
<dbReference type="Proteomes" id="UP000572817">
    <property type="component" value="Unassembled WGS sequence"/>
</dbReference>
<evidence type="ECO:0000313" key="3">
    <source>
        <dbReference type="Proteomes" id="UP000572817"/>
    </source>
</evidence>
<proteinExistence type="predicted"/>
<dbReference type="Pfam" id="PF13450">
    <property type="entry name" value="NAD_binding_8"/>
    <property type="match status" value="1"/>
</dbReference>
<name>A0A8H4IN01_9PEZI</name>
<feature type="chain" id="PRO_5034401180" evidence="1">
    <location>
        <begin position="19"/>
        <end position="482"/>
    </location>
</feature>
<protein>
    <submittedName>
        <fullName evidence="2">Amine flavin-containing superfamily</fullName>
    </submittedName>
</protein>
<accession>A0A8H4IN01</accession>
<sequence>MRISFFLLGLIWFQRGFASSSGHSKPDTWIQDCERNYPDHETIVRDVVIVGGGASGTYAAINLRDMKYTVSLIEQKDRLGGHTETYMDLQDGMTYDYGVIVFHDLDIVHRYFNRLGISLMKAASFEREFLFFDFSTGRRANYTAPDPLTAISAYTEQLKKYPYLEDGFDLPDPVPEDLLIPFGEFVRKYDLDDMVRIGFRYGQGLGDFLQIPTIYVMKNFGLDIIRNFRSSFLTTARRNNSELCGKAQSELGPDVYLKSTIISTSRGHSSSTGHSVRVFVQTPSGPKLILTKQLLIAIPPVMENLQSLDLDSREEKLFSHFQHSYYFSGLLNNTGLLEKRPIQNADSQRPFALPNLPAVYGFGNTPIPGLVDFKYGAPIGATQTCTEDVKSAILSTLEQLRQAGNLQFSKTEGEPGFAAFANHSPFELIVTAEEIREGFYRQLNELQGYRDVWWTGAAWHTQDSSLLWQFTETVVNRLVKRL</sequence>
<comment type="caution">
    <text evidence="2">The sequence shown here is derived from an EMBL/GenBank/DDBJ whole genome shotgun (WGS) entry which is preliminary data.</text>
</comment>
<feature type="signal peptide" evidence="1">
    <location>
        <begin position="1"/>
        <end position="18"/>
    </location>
</feature>
<dbReference type="Gene3D" id="3.50.50.60">
    <property type="entry name" value="FAD/NAD(P)-binding domain"/>
    <property type="match status" value="1"/>
</dbReference>
<evidence type="ECO:0000313" key="2">
    <source>
        <dbReference type="EMBL" id="KAF4304236.1"/>
    </source>
</evidence>
<keyword evidence="3" id="KW-1185">Reference proteome</keyword>
<dbReference type="SUPFAM" id="SSF51905">
    <property type="entry name" value="FAD/NAD(P)-binding domain"/>
    <property type="match status" value="1"/>
</dbReference>
<organism evidence="2 3">
    <name type="scientific">Botryosphaeria dothidea</name>
    <dbReference type="NCBI Taxonomy" id="55169"/>
    <lineage>
        <taxon>Eukaryota</taxon>
        <taxon>Fungi</taxon>
        <taxon>Dikarya</taxon>
        <taxon>Ascomycota</taxon>
        <taxon>Pezizomycotina</taxon>
        <taxon>Dothideomycetes</taxon>
        <taxon>Dothideomycetes incertae sedis</taxon>
        <taxon>Botryosphaeriales</taxon>
        <taxon>Botryosphaeriaceae</taxon>
        <taxon>Botryosphaeria</taxon>
    </lineage>
</organism>
<dbReference type="EMBL" id="WWBZ02000051">
    <property type="protein sequence ID" value="KAF4304236.1"/>
    <property type="molecule type" value="Genomic_DNA"/>
</dbReference>
<dbReference type="AlphaFoldDB" id="A0A8H4IN01"/>